<evidence type="ECO:0000256" key="3">
    <source>
        <dbReference type="ARBA" id="ARBA00022475"/>
    </source>
</evidence>
<accession>A0ABW0NGH4</accession>
<dbReference type="InterPro" id="IPR010279">
    <property type="entry name" value="YqjD/ElaB"/>
</dbReference>
<evidence type="ECO:0000259" key="9">
    <source>
        <dbReference type="Pfam" id="PF19029"/>
    </source>
</evidence>
<evidence type="ECO:0000256" key="2">
    <source>
        <dbReference type="ARBA" id="ARBA00010423"/>
    </source>
</evidence>
<reference evidence="11" key="1">
    <citation type="journal article" date="2019" name="Int. J. Syst. Evol. Microbiol.">
        <title>The Global Catalogue of Microorganisms (GCM) 10K type strain sequencing project: providing services to taxonomists for standard genome sequencing and annotation.</title>
        <authorList>
            <consortium name="The Broad Institute Genomics Platform"/>
            <consortium name="The Broad Institute Genome Sequencing Center for Infectious Disease"/>
            <person name="Wu L."/>
            <person name="Ma J."/>
        </authorList>
    </citation>
    <scope>NUCLEOTIDE SEQUENCE [LARGE SCALE GENOMIC DNA]</scope>
    <source>
        <strain evidence="11">CCUG 57401</strain>
    </source>
</reference>
<protein>
    <submittedName>
        <fullName evidence="10">YqjD family protein</fullName>
    </submittedName>
</protein>
<comment type="caution">
    <text evidence="10">The sequence shown here is derived from an EMBL/GenBank/DDBJ whole genome shotgun (WGS) entry which is preliminary data.</text>
</comment>
<keyword evidence="5" id="KW-0812">Transmembrane</keyword>
<keyword evidence="6" id="KW-1133">Transmembrane helix</keyword>
<dbReference type="InterPro" id="IPR043604">
    <property type="entry name" value="DUF883_N"/>
</dbReference>
<evidence type="ECO:0000256" key="4">
    <source>
        <dbReference type="ARBA" id="ARBA00022519"/>
    </source>
</evidence>
<evidence type="ECO:0000259" key="8">
    <source>
        <dbReference type="Pfam" id="PF05957"/>
    </source>
</evidence>
<feature type="domain" description="DUF883" evidence="8">
    <location>
        <begin position="17"/>
        <end position="65"/>
    </location>
</feature>
<dbReference type="EMBL" id="JBHSMF010000009">
    <property type="protein sequence ID" value="MFC5498718.1"/>
    <property type="molecule type" value="Genomic_DNA"/>
</dbReference>
<evidence type="ECO:0000256" key="6">
    <source>
        <dbReference type="ARBA" id="ARBA00022989"/>
    </source>
</evidence>
<keyword evidence="11" id="KW-1185">Reference proteome</keyword>
<dbReference type="Pfam" id="PF19029">
    <property type="entry name" value="DUF883_C"/>
    <property type="match status" value="1"/>
</dbReference>
<organism evidence="10 11">
    <name type="scientific">Caenimonas terrae</name>
    <dbReference type="NCBI Taxonomy" id="696074"/>
    <lineage>
        <taxon>Bacteria</taxon>
        <taxon>Pseudomonadati</taxon>
        <taxon>Pseudomonadota</taxon>
        <taxon>Betaproteobacteria</taxon>
        <taxon>Burkholderiales</taxon>
        <taxon>Comamonadaceae</taxon>
        <taxon>Caenimonas</taxon>
    </lineage>
</organism>
<dbReference type="Proteomes" id="UP001596037">
    <property type="component" value="Unassembled WGS sequence"/>
</dbReference>
<dbReference type="InterPro" id="IPR043605">
    <property type="entry name" value="DUF883_C"/>
</dbReference>
<proteinExistence type="inferred from homology"/>
<evidence type="ECO:0000313" key="10">
    <source>
        <dbReference type="EMBL" id="MFC5498718.1"/>
    </source>
</evidence>
<comment type="similarity">
    <text evidence="2">Belongs to the ElaB/YgaM/YqjD family.</text>
</comment>
<evidence type="ECO:0000313" key="11">
    <source>
        <dbReference type="Proteomes" id="UP001596037"/>
    </source>
</evidence>
<name>A0ABW0NGH4_9BURK</name>
<dbReference type="RefSeq" id="WP_376850802.1">
    <property type="nucleotide sequence ID" value="NZ_JBHSMF010000009.1"/>
</dbReference>
<evidence type="ECO:0000256" key="7">
    <source>
        <dbReference type="ARBA" id="ARBA00023136"/>
    </source>
</evidence>
<dbReference type="PANTHER" id="PTHR35893">
    <property type="entry name" value="INNER MEMBRANE PROTEIN-RELATED"/>
    <property type="match status" value="1"/>
</dbReference>
<keyword evidence="7" id="KW-0472">Membrane</keyword>
<dbReference type="Pfam" id="PF05957">
    <property type="entry name" value="DUF883"/>
    <property type="match status" value="1"/>
</dbReference>
<comment type="subcellular location">
    <subcellularLocation>
        <location evidence="1">Cell inner membrane</location>
        <topology evidence="1">Single-pass membrane protein</topology>
    </subcellularLocation>
</comment>
<keyword evidence="3" id="KW-1003">Cell membrane</keyword>
<keyword evidence="4" id="KW-0997">Cell inner membrane</keyword>
<sequence length="106" mass="11487">MNDASDSLNKSRSRLVEDFSTVLEDAQALLRHAAGDASKGYTDARARLEDSVKRARERIGSAEEAMLESARDAGRSADGYVREHPWESIAVGAGIGLLLGMLIARR</sequence>
<evidence type="ECO:0000256" key="5">
    <source>
        <dbReference type="ARBA" id="ARBA00022692"/>
    </source>
</evidence>
<gene>
    <name evidence="10" type="ORF">ACFPOE_14315</name>
</gene>
<feature type="domain" description="DUF883" evidence="9">
    <location>
        <begin position="77"/>
        <end position="106"/>
    </location>
</feature>
<dbReference type="PANTHER" id="PTHR35893:SF3">
    <property type="entry name" value="INNER MEMBRANE PROTEIN"/>
    <property type="match status" value="1"/>
</dbReference>
<evidence type="ECO:0000256" key="1">
    <source>
        <dbReference type="ARBA" id="ARBA00004377"/>
    </source>
</evidence>